<accession>A0A3P7EB87</accession>
<dbReference type="Proteomes" id="UP000270924">
    <property type="component" value="Unassembled WGS sequence"/>
</dbReference>
<keyword evidence="2" id="KW-1185">Reference proteome</keyword>
<gene>
    <name evidence="1" type="ORF">WBA_LOCUS6685</name>
</gene>
<evidence type="ECO:0000313" key="1">
    <source>
        <dbReference type="EMBL" id="VDM13299.1"/>
    </source>
</evidence>
<dbReference type="EMBL" id="UYWW01004143">
    <property type="protein sequence ID" value="VDM13299.1"/>
    <property type="molecule type" value="Genomic_DNA"/>
</dbReference>
<reference evidence="1 2" key="1">
    <citation type="submission" date="2018-11" db="EMBL/GenBank/DDBJ databases">
        <authorList>
            <consortium name="Pathogen Informatics"/>
        </authorList>
    </citation>
    <scope>NUCLEOTIDE SEQUENCE [LARGE SCALE GENOMIC DNA]</scope>
</reference>
<organism evidence="1 2">
    <name type="scientific">Wuchereria bancrofti</name>
    <dbReference type="NCBI Taxonomy" id="6293"/>
    <lineage>
        <taxon>Eukaryota</taxon>
        <taxon>Metazoa</taxon>
        <taxon>Ecdysozoa</taxon>
        <taxon>Nematoda</taxon>
        <taxon>Chromadorea</taxon>
        <taxon>Rhabditida</taxon>
        <taxon>Spirurina</taxon>
        <taxon>Spiruromorpha</taxon>
        <taxon>Filarioidea</taxon>
        <taxon>Onchocercidae</taxon>
        <taxon>Wuchereria</taxon>
    </lineage>
</organism>
<proteinExistence type="predicted"/>
<dbReference type="AlphaFoldDB" id="A0A3P7EB87"/>
<name>A0A3P7EB87_WUCBA</name>
<dbReference type="InParanoid" id="A0A3P7EB87"/>
<evidence type="ECO:0000313" key="2">
    <source>
        <dbReference type="Proteomes" id="UP000270924"/>
    </source>
</evidence>
<sequence>MIYKFIIVTICGDTTSDEATTETDGIQVPIIAPISTVQHLSSSTRRNIRLNVLFRNIPHCVKWRCIHNHCDKGFTDNDEKYLTSTQQRFKEIHHLRKQLKLTLVQLENKDLHLNELRDQSCDLESVEAVDARAEMMKLQIALKQQKEVKVKIEVKDAEVMTETADNILHCSELSRISSSFPPSPQAYENEAMAWQMKAAQLEMVLKDQIFKIQQGITPKLGKCRNENEHLRMYIKNMGTNITNHTMIDSGFELKLNPILTTNIANCYSQHCLKNNRWTIINEKKTK</sequence>
<protein>
    <submittedName>
        <fullName evidence="1">Uncharacterized protein</fullName>
    </submittedName>
</protein>